<keyword evidence="4" id="KW-1133">Transmembrane helix</keyword>
<dbReference type="Pfam" id="PF00130">
    <property type="entry name" value="C1_1"/>
    <property type="match status" value="1"/>
</dbReference>
<dbReference type="AlphaFoldDB" id="A0A0B4LG19"/>
<dbReference type="Bgee" id="FBgn0034420">
    <property type="expression patterns" value="Expressed in crop (Drosophila) and 228 other cell types or tissues"/>
</dbReference>
<reference evidence="7 9" key="4">
    <citation type="journal article" date="2002" name="Genome Biol.">
        <title>The transposable elements of the Drosophila melanogaster euchromatin: a genomics perspective.</title>
        <authorList>
            <person name="Kaminker J.S."/>
            <person name="Bergman C.M."/>
            <person name="Kronmiller B."/>
            <person name="Carlson J."/>
            <person name="Svirskas R."/>
            <person name="Patel S."/>
            <person name="Frise E."/>
            <person name="Wheeler D.A."/>
            <person name="Lewis S.E."/>
            <person name="Rubin G.M."/>
            <person name="Ashburner M."/>
            <person name="Celniker S.E."/>
        </authorList>
    </citation>
    <scope>NUCLEOTIDE SEQUENCE [LARGE SCALE GENOMIC DNA]</scope>
    <source>
        <strain evidence="9">Berkeley</strain>
    </source>
</reference>
<dbReference type="SMART" id="SM00239">
    <property type="entry name" value="C2"/>
    <property type="match status" value="1"/>
</dbReference>
<dbReference type="PANTHER" id="PTHR21119">
    <property type="entry name" value="C2 DOMAIN-CONTAINING PROTEIN"/>
    <property type="match status" value="1"/>
</dbReference>
<evidence type="ECO:0000313" key="7">
    <source>
        <dbReference type="EMBL" id="AHN56398.1"/>
    </source>
</evidence>
<feature type="domain" description="Phorbol-ester/DAG-type" evidence="6">
    <location>
        <begin position="760"/>
        <end position="812"/>
    </location>
</feature>
<evidence type="ECO:0000256" key="2">
    <source>
        <dbReference type="ARBA" id="ARBA00022833"/>
    </source>
</evidence>
<dbReference type="EMBL" id="AE013599">
    <property type="protein sequence ID" value="AHN56398.1"/>
    <property type="molecule type" value="Genomic_DNA"/>
</dbReference>
<keyword evidence="2" id="KW-0862">Zinc</keyword>
<dbReference type="SUPFAM" id="SSF57889">
    <property type="entry name" value="Cysteine-rich domain"/>
    <property type="match status" value="1"/>
</dbReference>
<evidence type="ECO:0000313" key="9">
    <source>
        <dbReference type="Proteomes" id="UP000000803"/>
    </source>
</evidence>
<dbReference type="BioGRID-ORCS" id="37202">
    <property type="hits" value="0 hits in 1 CRISPR screen"/>
</dbReference>
<protein>
    <submittedName>
        <fullName evidence="7">Uncharacterized protein, isoform W</fullName>
    </submittedName>
</protein>
<reference evidence="7 9" key="8">
    <citation type="journal article" date="2007" name="Science">
        <title>Sequence finishing and mapping of Drosophila melanogaster heterochromatin.</title>
        <authorList>
            <person name="Hoskins R.A."/>
            <person name="Carlson J.W."/>
            <person name="Kennedy C."/>
            <person name="Acevedo D."/>
            <person name="Evans-Holm M."/>
            <person name="Frise E."/>
            <person name="Wan K.H."/>
            <person name="Park S."/>
            <person name="Mendez-Lago M."/>
            <person name="Rossi F."/>
            <person name="Villasante A."/>
            <person name="Dimitri P."/>
            <person name="Karpen G.H."/>
            <person name="Celniker S.E."/>
        </authorList>
    </citation>
    <scope>NUCLEOTIDE SEQUENCE [LARGE SCALE GENOMIC DNA]</scope>
    <source>
        <strain evidence="9">Berkeley</strain>
    </source>
</reference>
<feature type="compositionally biased region" description="Polar residues" evidence="3">
    <location>
        <begin position="663"/>
        <end position="678"/>
    </location>
</feature>
<dbReference type="CDD" id="cd20831">
    <property type="entry name" value="C1_dGM13116p-like"/>
    <property type="match status" value="1"/>
</dbReference>
<organism evidence="7 9">
    <name type="scientific">Drosophila melanogaster</name>
    <name type="common">Fruit fly</name>
    <dbReference type="NCBI Taxonomy" id="7227"/>
    <lineage>
        <taxon>Eukaryota</taxon>
        <taxon>Metazoa</taxon>
        <taxon>Ecdysozoa</taxon>
        <taxon>Arthropoda</taxon>
        <taxon>Hexapoda</taxon>
        <taxon>Insecta</taxon>
        <taxon>Pterygota</taxon>
        <taxon>Neoptera</taxon>
        <taxon>Endopterygota</taxon>
        <taxon>Diptera</taxon>
        <taxon>Brachycera</taxon>
        <taxon>Muscomorpha</taxon>
        <taxon>Ephydroidea</taxon>
        <taxon>Drosophilidae</taxon>
        <taxon>Drosophila</taxon>
        <taxon>Sophophora</taxon>
    </lineage>
</organism>
<sequence length="837" mass="91210">MDLADQIDDYICSFEGLGDLTMDSLAIFIFLWAVLALFSVWLIKLLYHKYLNKDKSASAANSRQTSVAPTSGSPTSVAGKTEKRLSEPRDLLATKSKVEGLDLSKPLAGASGGRGRSSASPLNTAGAAAGGPRRRVVRQSSTGPENRKKRYVPPPSNVVGPETSSVTWTSQVFRWLYSDLVIVNELLMSWVIAINDTLRKSVEEHGVAVEVVRVLPDSPAPGLNNIFCNCDENNPADMLITFDCDAMPVLQVKTFRQKSGKVETSHYKVTVSRFRARMAIPMNYNSLKGEMRVEGYPDVRIAMNSVGAIKAMDQDEQQLQTVISDILTTALRDTIYPVDFSIYSTCPRAEVEPLDLPVIYPVHYDSLAHNMEQHMGGVGLRDSQHMVSGRRLLVKIVKGDGIRDAQNPYVVIEMDEPAQKNQTGTQRGGKPFWDEHFLFELSPQSAEILFEVYDHPVIASDPPKFLGLGLVGIDELAVGPASTQLLQLQPRPYETQPVSGAITVDFVFIEGAEIPAGARPQRLKEALRLSTPAINEHIRNGADLADAAVRALQDGALSSSGSGGQPSKSTLIIHSVQRFGQPNAASSPNGSSYHNNYSLNGNGNSNGAGSGGYNSLPRNGGAQQLAQQSGLLEGHDVVDDRGRSKKRNFFGTLKKRLSRSKTRTLSADQPNNNSHKSLSATNSNTTTATGFPRTATGTLNESSAISGFSSASNKTYVHEASTLVLETIENGIKRHFIVPLAIAQRPRWRRKGTKLHIYNDHTFIAKHLSGSGLQCSICMKSIPRRPGKQGYECRDCQLISHKQCHIRAPQACPNPTVLSMELTKLNSAAADRSIRKL</sequence>
<dbReference type="SMART" id="SM00109">
    <property type="entry name" value="C1"/>
    <property type="match status" value="1"/>
</dbReference>
<feature type="compositionally biased region" description="Polar residues" evidence="3">
    <location>
        <begin position="58"/>
        <end position="78"/>
    </location>
</feature>
<dbReference type="OrthoDB" id="9976063at2759"/>
<reference evidence="7 9" key="10">
    <citation type="journal article" date="2015" name="G3 (Bethesda)">
        <title>Gene Model Annotations for Drosophila melanogaster: The Rule-Benders.</title>
        <authorList>
            <consortium name="FlyBase Consortium"/>
            <person name="Crosby M.A."/>
            <person name="Gramates L.S."/>
            <person name="Dos Santos G."/>
            <person name="Matthews B.B."/>
            <person name="St Pierre S.E."/>
            <person name="Zhou P."/>
            <person name="Schroeder A.J."/>
            <person name="Falls K."/>
            <person name="Emmert D.B."/>
            <person name="Russo S.M."/>
            <person name="Gelbart W.M."/>
            <person name="null"/>
        </authorList>
    </citation>
    <scope>NUCLEOTIDE SEQUENCE [LARGE SCALE GENOMIC DNA]</scope>
    <source>
        <strain evidence="9">Berkeley</strain>
    </source>
</reference>
<dbReference type="DNASU" id="37202"/>
<keyword evidence="4" id="KW-0472">Membrane</keyword>
<dbReference type="InterPro" id="IPR039934">
    <property type="entry name" value="C2CD2/C2CD2L"/>
</dbReference>
<dbReference type="InterPro" id="IPR035892">
    <property type="entry name" value="C2_domain_sf"/>
</dbReference>
<reference evidence="7 9" key="3">
    <citation type="journal article" date="2002" name="Genome Biol.">
        <title>Annotation of the Drosophila melanogaster euchromatic genome: a systematic review.</title>
        <authorList>
            <person name="Misra S."/>
            <person name="Crosby M.A."/>
            <person name="Mungall C.J."/>
            <person name="Matthews B.B."/>
            <person name="Campbell K.S."/>
            <person name="Hradecky P."/>
            <person name="Huang Y."/>
            <person name="Kaminker J.S."/>
            <person name="Millburn G.H."/>
            <person name="Prochnik S.E."/>
            <person name="Smith C.D."/>
            <person name="Tupy J.L."/>
            <person name="Whitfied E.J."/>
            <person name="Bayraktaroglu L."/>
            <person name="Berman B.P."/>
            <person name="Bettencourt B.R."/>
            <person name="Celniker S.E."/>
            <person name="de Grey A.D."/>
            <person name="Drysdale R.A."/>
            <person name="Harris N.L."/>
            <person name="Richter J."/>
            <person name="Russo S."/>
            <person name="Schroeder A.J."/>
            <person name="Shu S.Q."/>
            <person name="Stapleton M."/>
            <person name="Yamada C."/>
            <person name="Ashburner M."/>
            <person name="Gelbart W.M."/>
            <person name="Rubin G.M."/>
            <person name="Lewis S.E."/>
        </authorList>
    </citation>
    <scope>GENOME REANNOTATION</scope>
    <source>
        <strain evidence="9">Berkeley</strain>
    </source>
</reference>
<dbReference type="ExpressionAtlas" id="A0A0B4LG19">
    <property type="expression patterns" value="baseline and differential"/>
</dbReference>
<keyword evidence="4" id="KW-0812">Transmembrane</keyword>
<dbReference type="CDD" id="cd08678">
    <property type="entry name" value="C2_C21orf25-like"/>
    <property type="match status" value="1"/>
</dbReference>
<feature type="compositionally biased region" description="Basic and acidic residues" evidence="3">
    <location>
        <begin position="80"/>
        <end position="89"/>
    </location>
</feature>
<reference evidence="7 9" key="6">
    <citation type="journal article" date="2005" name="PLoS Comput. Biol.">
        <title>Combined evidence annotation of transposable elements in genome sequences.</title>
        <authorList>
            <person name="Quesneville H."/>
            <person name="Bergman C.M."/>
            <person name="Andrieu O."/>
            <person name="Autard D."/>
            <person name="Nouaud D."/>
            <person name="Ashburner M."/>
            <person name="Anxolabehere D."/>
        </authorList>
    </citation>
    <scope>NUCLEOTIDE SEQUENCE [LARGE SCALE GENOMIC DNA]</scope>
    <source>
        <strain evidence="9">Berkeley</strain>
    </source>
</reference>
<feature type="compositionally biased region" description="Low complexity" evidence="3">
    <location>
        <begin position="589"/>
        <end position="603"/>
    </location>
</feature>
<dbReference type="Proteomes" id="UP000000803">
    <property type="component" value="Chromosome 2R"/>
</dbReference>
<feature type="transmembrane region" description="Helical" evidence="4">
    <location>
        <begin position="25"/>
        <end position="47"/>
    </location>
</feature>
<dbReference type="PROSITE" id="PS50081">
    <property type="entry name" value="ZF_DAG_PE_2"/>
    <property type="match status" value="1"/>
</dbReference>
<reference evidence="7 9" key="11">
    <citation type="journal article" date="2015" name="Genome Res.">
        <title>The Release 6 reference sequence of the Drosophila melanogaster genome.</title>
        <authorList>
            <person name="Hoskins R.A."/>
            <person name="Carlson J.W."/>
            <person name="Wan K.H."/>
            <person name="Park S."/>
            <person name="Mendez I."/>
            <person name="Galle S.E."/>
            <person name="Booth B.W."/>
            <person name="Pfeiffer B.D."/>
            <person name="George R.A."/>
            <person name="Svirskas R."/>
            <person name="Krzywinski M."/>
            <person name="Schein J."/>
            <person name="Accardo M.C."/>
            <person name="Damia E."/>
            <person name="Messina G."/>
            <person name="Mendez-Lago M."/>
            <person name="de Pablos B."/>
            <person name="Demakova O.V."/>
            <person name="Andreyeva E.N."/>
            <person name="Boldyreva L.V."/>
            <person name="Marra M."/>
            <person name="Carvalho A.B."/>
            <person name="Dimitri P."/>
            <person name="Villasante A."/>
            <person name="Zhimulev I.F."/>
            <person name="Rubin G.M."/>
            <person name="Karpen G.H."/>
            <person name="Celniker S.E."/>
        </authorList>
    </citation>
    <scope>NUCLEOTIDE SEQUENCE [LARGE SCALE GENOMIC DNA]</scope>
    <source>
        <strain evidence="9">Berkeley</strain>
    </source>
</reference>
<dbReference type="InterPro" id="IPR046349">
    <property type="entry name" value="C1-like_sf"/>
</dbReference>
<keyword evidence="10" id="KW-1267">Proteomics identification</keyword>
<reference evidence="7 9" key="9">
    <citation type="journal article" date="2015" name="G3 (Bethesda)">
        <title>Gene Model Annotations for Drosophila melanogaster: Impact of High-Throughput Data.</title>
        <authorList>
            <consortium name="FlyBase Consortium"/>
            <person name="Matthews B.B."/>
            <person name="Dos Santos G."/>
            <person name="Crosby M.A."/>
            <person name="Emmert D.B."/>
            <person name="St Pierre S.E."/>
            <person name="Gramates L.S."/>
            <person name="Zhou P."/>
            <person name="Schroeder A.J."/>
            <person name="Falls K."/>
            <person name="Strelets V."/>
            <person name="Russo S.M."/>
            <person name="Gelbart W.M."/>
            <person name="null"/>
        </authorList>
    </citation>
    <scope>NUCLEOTIDE SEQUENCE [LARGE SCALE GENOMIC DNA]</scope>
    <source>
        <strain evidence="9">Berkeley</strain>
    </source>
</reference>
<dbReference type="InterPro" id="IPR000008">
    <property type="entry name" value="C2_dom"/>
</dbReference>
<keyword evidence="9" id="KW-1185">Reference proteome</keyword>
<dbReference type="PROSITE" id="PS00479">
    <property type="entry name" value="ZF_DAG_PE_1"/>
    <property type="match status" value="1"/>
</dbReference>
<dbReference type="FlyBase" id="FBgn0034420">
    <property type="gene designation" value="CG10737"/>
</dbReference>
<evidence type="ECO:0000259" key="6">
    <source>
        <dbReference type="PROSITE" id="PS50081"/>
    </source>
</evidence>
<reference evidence="7 9" key="7">
    <citation type="journal article" date="2007" name="Science">
        <title>The Release 5.1 annotation of Drosophila melanogaster heterochromatin.</title>
        <authorList>
            <person name="Smith C.D."/>
            <person name="Shu S."/>
            <person name="Mungall C.J."/>
            <person name="Karpen G.H."/>
        </authorList>
    </citation>
    <scope>NUCLEOTIDE SEQUENCE [LARGE SCALE GENOMIC DNA]</scope>
    <source>
        <strain evidence="9">Berkeley</strain>
    </source>
</reference>
<dbReference type="VEuPathDB" id="VectorBase:FBgn0034420"/>
<feature type="region of interest" description="Disordered" evidence="3">
    <location>
        <begin position="58"/>
        <end position="89"/>
    </location>
</feature>
<feature type="compositionally biased region" description="Basic residues" evidence="3">
    <location>
        <begin position="643"/>
        <end position="662"/>
    </location>
</feature>
<feature type="domain" description="C2" evidence="5">
    <location>
        <begin position="372"/>
        <end position="486"/>
    </location>
</feature>
<keyword evidence="1" id="KW-0479">Metal-binding</keyword>
<reference evidence="7 9" key="1">
    <citation type="journal article" date="2000" name="Science">
        <title>The genome sequence of Drosophila melanogaster.</title>
        <authorList>
            <person name="Adams M.D."/>
            <person name="Celniker S.E."/>
            <person name="Holt R.A."/>
            <person name="Evans C.A."/>
            <person name="Gocayne J.D."/>
            <person name="Amanatides P.G."/>
            <person name="Scherer S.E."/>
            <person name="Li P.W."/>
            <person name="Hoskins R.A."/>
            <person name="Galle R.F."/>
            <person name="George R.A."/>
            <person name="Lewis S.E."/>
            <person name="Richards S."/>
            <person name="Ashburner M."/>
            <person name="Henderson S.N."/>
            <person name="Sutton G.G."/>
            <person name="Wortman J.R."/>
            <person name="Yandell M.D."/>
            <person name="Zhang Q."/>
            <person name="Chen L.X."/>
            <person name="Brandon R.C."/>
            <person name="Rogers Y.H."/>
            <person name="Blazej R.G."/>
            <person name="Champe M."/>
            <person name="Pfeiffer B.D."/>
            <person name="Wan K.H."/>
            <person name="Doyle C."/>
            <person name="Baxter E.G."/>
            <person name="Helt G."/>
            <person name="Nelson C.R."/>
            <person name="Gabor G.L."/>
            <person name="Abril J.F."/>
            <person name="Agbayani A."/>
            <person name="An H.J."/>
            <person name="Andrews-Pfannkoch C."/>
            <person name="Baldwin D."/>
            <person name="Ballew R.M."/>
            <person name="Basu A."/>
            <person name="Baxendale J."/>
            <person name="Bayraktaroglu L."/>
            <person name="Beasley E.M."/>
            <person name="Beeson K.Y."/>
            <person name="Benos P.V."/>
            <person name="Berman B.P."/>
            <person name="Bhandari D."/>
            <person name="Bolshakov S."/>
            <person name="Borkova D."/>
            <person name="Botchan M.R."/>
            <person name="Bouck J."/>
            <person name="Brokstein P."/>
            <person name="Brottier P."/>
            <person name="Burtis K.C."/>
            <person name="Busam D.A."/>
            <person name="Butler H."/>
            <person name="Cadieu E."/>
            <person name="Center A."/>
            <person name="Chandra I."/>
            <person name="Cherry J.M."/>
            <person name="Cawley S."/>
            <person name="Dahlke C."/>
            <person name="Davenport L.B."/>
            <person name="Davies P."/>
            <person name="de Pablos B."/>
            <person name="Delcher A."/>
            <person name="Deng Z."/>
            <person name="Mays A.D."/>
            <person name="Dew I."/>
            <person name="Dietz S.M."/>
            <person name="Dodson K."/>
            <person name="Doup L.E."/>
            <person name="Downes M."/>
            <person name="Dugan-Rocha S."/>
            <person name="Dunkov B.C."/>
            <person name="Dunn P."/>
            <person name="Durbin K.J."/>
            <person name="Evangelista C.C."/>
            <person name="Ferraz C."/>
            <person name="Ferriera S."/>
            <person name="Fleischmann W."/>
            <person name="Fosler C."/>
            <person name="Gabrielian A.E."/>
            <person name="Garg N.S."/>
            <person name="Gelbart W.M."/>
            <person name="Glasser K."/>
            <person name="Glodek A."/>
            <person name="Gong F."/>
            <person name="Gorrell J.H."/>
            <person name="Gu Z."/>
            <person name="Guan P."/>
            <person name="Harris M."/>
            <person name="Harris N.L."/>
            <person name="Harvey D."/>
            <person name="Heiman T.J."/>
            <person name="Hernandez J.R."/>
            <person name="Houck J."/>
            <person name="Hostin D."/>
            <person name="Houston K.A."/>
            <person name="Howland T.J."/>
            <person name="Wei M.H."/>
            <person name="Ibegwam C."/>
            <person name="Jalali M."/>
            <person name="Kalush F."/>
            <person name="Karpen G.H."/>
            <person name="Ke Z."/>
            <person name="Kennison J.A."/>
            <person name="Ketchum K.A."/>
            <person name="Kimmel B.E."/>
            <person name="Kodira C.D."/>
            <person name="Kraft C."/>
            <person name="Kravitz S."/>
            <person name="Kulp D."/>
            <person name="Lai Z."/>
            <person name="Lasko P."/>
            <person name="Lei Y."/>
            <person name="Levitsky A.A."/>
            <person name="Li J."/>
            <person name="Li Z."/>
            <person name="Liang Y."/>
            <person name="Lin X."/>
            <person name="Liu X."/>
            <person name="Mattei B."/>
            <person name="McIntosh T.C."/>
            <person name="McLeod M.P."/>
            <person name="McPherson D."/>
            <person name="Merkulov G."/>
            <person name="Milshina N.V."/>
            <person name="Mobarry C."/>
            <person name="Morris J."/>
            <person name="Moshrefi A."/>
            <person name="Mount S.M."/>
            <person name="Moy M."/>
            <person name="Murphy B."/>
            <person name="Murphy L."/>
            <person name="Muzny D.M."/>
            <person name="Nelson D.L."/>
            <person name="Nelson D.R."/>
            <person name="Nelson K.A."/>
            <person name="Nixon K."/>
            <person name="Nusskern D.R."/>
            <person name="Pacleb J.M."/>
            <person name="Palazzolo M."/>
            <person name="Pittman G.S."/>
            <person name="Pan S."/>
            <person name="Pollard J."/>
            <person name="Puri V."/>
            <person name="Reese M.G."/>
            <person name="Reinert K."/>
            <person name="Remington K."/>
            <person name="Saunders R.D."/>
            <person name="Scheeler F."/>
            <person name="Shen H."/>
            <person name="Shue B.C."/>
            <person name="Siden-Kiamos I."/>
            <person name="Simpson M."/>
            <person name="Skupski M.P."/>
            <person name="Smith T."/>
            <person name="Spier E."/>
            <person name="Spradling A.C."/>
            <person name="Stapleton M."/>
            <person name="Strong R."/>
            <person name="Sun E."/>
            <person name="Svirskas R."/>
            <person name="Tector C."/>
            <person name="Turner R."/>
            <person name="Venter E."/>
            <person name="Wang A.H."/>
            <person name="Wang X."/>
            <person name="Wang Z.Y."/>
            <person name="Wassarman D.A."/>
            <person name="Weinstock G.M."/>
            <person name="Weissenbach J."/>
            <person name="Williams S.M."/>
            <person name="WoodageT"/>
            <person name="Worley K.C."/>
            <person name="Wu D."/>
            <person name="Yang S."/>
            <person name="Yao Q.A."/>
            <person name="Ye J."/>
            <person name="Yeh R.F."/>
            <person name="Zaveri J.S."/>
            <person name="Zhan M."/>
            <person name="Zhang G."/>
            <person name="Zhao Q."/>
            <person name="Zheng L."/>
            <person name="Zheng X.H."/>
            <person name="Zhong F.N."/>
            <person name="Zhong W."/>
            <person name="Zhou X."/>
            <person name="Zhu S."/>
            <person name="Zhu X."/>
            <person name="Smith H.O."/>
            <person name="Gibbs R.A."/>
            <person name="Myers E.W."/>
            <person name="Rubin G.M."/>
            <person name="Venter J.C."/>
        </authorList>
    </citation>
    <scope>NUCLEOTIDE SEQUENCE [LARGE SCALE GENOMIC DNA]</scope>
    <source>
        <strain evidence="9">Berkeley</strain>
    </source>
</reference>
<evidence type="ECO:0007829" key="10">
    <source>
        <dbReference type="PeptideAtlas" id="A0A0B4LG19"/>
    </source>
</evidence>
<reference evidence="7 9" key="2">
    <citation type="journal article" date="2002" name="Genome Biol.">
        <title>Finishing a whole-genome shotgun: release 3 of the Drosophila melanogaster euchromatic genome sequence.</title>
        <authorList>
            <person name="Celniker S.E."/>
            <person name="Wheeler D.A."/>
            <person name="Kronmiller B."/>
            <person name="Carlson J.W."/>
            <person name="Halpern A."/>
            <person name="Patel S."/>
            <person name="Adams M."/>
            <person name="Champe M."/>
            <person name="Dugan S.P."/>
            <person name="Frise E."/>
            <person name="Hodgson A."/>
            <person name="George R.A."/>
            <person name="Hoskins R.A."/>
            <person name="Laverty T."/>
            <person name="Muzny D.M."/>
            <person name="Nelson C.R."/>
            <person name="Pacleb J.M."/>
            <person name="Park S."/>
            <person name="Pfeiffer B.D."/>
            <person name="Richards S."/>
            <person name="Sodergren E.J."/>
            <person name="Svirskas R."/>
            <person name="Tabor P.E."/>
            <person name="Wan K."/>
            <person name="Stapleton M."/>
            <person name="Sutton G.G."/>
            <person name="Venter C."/>
            <person name="Weinstock G."/>
            <person name="Scherer S.E."/>
            <person name="Myers E.W."/>
            <person name="Gibbs R.A."/>
            <person name="Rubin G.M."/>
        </authorList>
    </citation>
    <scope>NUCLEOTIDE SEQUENCE [LARGE SCALE GENOMIC DNA]</scope>
    <source>
        <strain evidence="9">Berkeley</strain>
    </source>
</reference>
<dbReference type="SUPFAM" id="SSF49562">
    <property type="entry name" value="C2 domain (Calcium/lipid-binding domain, CaLB)"/>
    <property type="match status" value="1"/>
</dbReference>
<dbReference type="Gene3D" id="2.60.40.150">
    <property type="entry name" value="C2 domain"/>
    <property type="match status" value="1"/>
</dbReference>
<evidence type="ECO:0000256" key="3">
    <source>
        <dbReference type="SAM" id="MobiDB-lite"/>
    </source>
</evidence>
<dbReference type="AGR" id="FB:FBgn0034420"/>
<evidence type="ECO:0000256" key="4">
    <source>
        <dbReference type="SAM" id="Phobius"/>
    </source>
</evidence>
<feature type="region of interest" description="Disordered" evidence="3">
    <location>
        <begin position="581"/>
        <end position="623"/>
    </location>
</feature>
<dbReference type="PANTHER" id="PTHR21119:SF5">
    <property type="entry name" value="C2 DOMAIN-CONTAINING PROTEIN"/>
    <property type="match status" value="1"/>
</dbReference>
<evidence type="ECO:0000256" key="1">
    <source>
        <dbReference type="ARBA" id="ARBA00022723"/>
    </source>
</evidence>
<feature type="region of interest" description="Disordered" evidence="3">
    <location>
        <begin position="104"/>
        <end position="163"/>
    </location>
</feature>
<dbReference type="Pfam" id="PF00168">
    <property type="entry name" value="C2"/>
    <property type="match status" value="1"/>
</dbReference>
<dbReference type="Gene3D" id="3.30.60.20">
    <property type="match status" value="1"/>
</dbReference>
<accession>A0A0B4LG19</accession>
<gene>
    <name evidence="7" type="primary">Dmel\CG10737</name>
    <name evidence="7" type="synonym">10737</name>
    <name evidence="7 8" type="ORF">CG10737</name>
    <name evidence="7" type="ORF">Dmel_CG10737</name>
</gene>
<evidence type="ECO:0000259" key="5">
    <source>
        <dbReference type="PROSITE" id="PS50004"/>
    </source>
</evidence>
<feature type="region of interest" description="Disordered" evidence="3">
    <location>
        <begin position="635"/>
        <end position="695"/>
    </location>
</feature>
<feature type="compositionally biased region" description="Low complexity" evidence="3">
    <location>
        <begin position="679"/>
        <end position="695"/>
    </location>
</feature>
<dbReference type="GO" id="GO:0046872">
    <property type="term" value="F:metal ion binding"/>
    <property type="evidence" value="ECO:0007669"/>
    <property type="project" value="UniProtKB-KW"/>
</dbReference>
<dbReference type="RefSeq" id="NP_001286603.1">
    <property type="nucleotide sequence ID" value="NM_001299674.1"/>
</dbReference>
<feature type="compositionally biased region" description="Low complexity" evidence="3">
    <location>
        <begin position="116"/>
        <end position="131"/>
    </location>
</feature>
<dbReference type="GeneID" id="37202"/>
<dbReference type="PROSITE" id="PS50004">
    <property type="entry name" value="C2"/>
    <property type="match status" value="1"/>
</dbReference>
<proteinExistence type="evidence at protein level"/>
<name>A0A0B4LG19_DROME</name>
<dbReference type="InterPro" id="IPR002219">
    <property type="entry name" value="PKC_DAG/PE"/>
</dbReference>
<evidence type="ECO:0000313" key="8">
    <source>
        <dbReference type="FlyBase" id="FBgn0034420"/>
    </source>
</evidence>
<reference evidence="7 9" key="5">
    <citation type="journal article" date="2002" name="Genome Biol.">
        <title>Heterochromatic sequences in a Drosophila whole-genome shotgun assembly.</title>
        <authorList>
            <person name="Hoskins R.A."/>
            <person name="Smith C.D."/>
            <person name="Carlson J.W."/>
            <person name="Carvalho A.B."/>
            <person name="Halpern A."/>
            <person name="Kaminker J.S."/>
            <person name="Kennedy C."/>
            <person name="Mungall C.J."/>
            <person name="Sullivan B.A."/>
            <person name="Sutton G.G."/>
            <person name="Yasuhara J.C."/>
            <person name="Wakimoto B.T."/>
            <person name="Myers E.W."/>
            <person name="Celniker S.E."/>
            <person name="Rubin G.M."/>
            <person name="Karpen G.H."/>
        </authorList>
    </citation>
    <scope>NUCLEOTIDE SEQUENCE [LARGE SCALE GENOMIC DNA]</scope>
    <source>
        <strain evidence="9">Berkeley</strain>
    </source>
</reference>